<dbReference type="EMBL" id="JAERWL010000014">
    <property type="protein sequence ID" value="MBM9477873.1"/>
    <property type="molecule type" value="Genomic_DNA"/>
</dbReference>
<accession>A0A938YNB2</accession>
<keyword evidence="6 7" id="KW-0472">Membrane</keyword>
<dbReference type="InterPro" id="IPR051393">
    <property type="entry name" value="ABC_transporter_permease"/>
</dbReference>
<dbReference type="InterPro" id="IPR000515">
    <property type="entry name" value="MetI-like"/>
</dbReference>
<dbReference type="GO" id="GO:0005886">
    <property type="term" value="C:plasma membrane"/>
    <property type="evidence" value="ECO:0007669"/>
    <property type="project" value="UniProtKB-SubCell"/>
</dbReference>
<feature type="transmembrane region" description="Helical" evidence="7">
    <location>
        <begin position="281"/>
        <end position="303"/>
    </location>
</feature>
<evidence type="ECO:0000256" key="3">
    <source>
        <dbReference type="ARBA" id="ARBA00022475"/>
    </source>
</evidence>
<sequence length="311" mass="34234">MSVTTAPPAPASEAPAPRRRGSRRRRVHWIAYALALPILAYESIFVLYPIVQGVQLSFTDAKLGAQQTTSVGLDNYDRLLSDPNFIKNVTTTLTYALGVVVVAVGCGLLTALLVNRKMRGRGLVRGLLMAPWAFPEIATVLIFIWVLNPTFGVVRLLTPWQDSGDGWLTSNPLAMFSIVLIATWKTFPFYSIVLLASLQNVPEQLQEAAKVDGATALQRFWHVTLPAIRPDLVLLALLAFIFAFRQFTLIWLTTGGGPGRDTETLVVAIYNTAFRFFDRSYGATLGVGSLIITLVVTLGFLAVQRRLDGRR</sequence>
<comment type="caution">
    <text evidence="10">The sequence shown here is derived from an EMBL/GenBank/DDBJ whole genome shotgun (WGS) entry which is preliminary data.</text>
</comment>
<dbReference type="InterPro" id="IPR035906">
    <property type="entry name" value="MetI-like_sf"/>
</dbReference>
<dbReference type="Proteomes" id="UP000663801">
    <property type="component" value="Unassembled WGS sequence"/>
</dbReference>
<feature type="transmembrane region" description="Helical" evidence="7">
    <location>
        <begin position="232"/>
        <end position="252"/>
    </location>
</feature>
<evidence type="ECO:0000256" key="6">
    <source>
        <dbReference type="ARBA" id="ARBA00023136"/>
    </source>
</evidence>
<reference evidence="10" key="1">
    <citation type="submission" date="2021-01" db="EMBL/GenBank/DDBJ databases">
        <title>KCTC 19127 draft genome.</title>
        <authorList>
            <person name="An D."/>
        </authorList>
    </citation>
    <scope>NUCLEOTIDE SEQUENCE</scope>
    <source>
        <strain evidence="10">KCTC 19127</strain>
    </source>
</reference>
<keyword evidence="11" id="KW-1185">Reference proteome</keyword>
<evidence type="ECO:0000256" key="1">
    <source>
        <dbReference type="ARBA" id="ARBA00004651"/>
    </source>
</evidence>
<evidence type="ECO:0000256" key="5">
    <source>
        <dbReference type="ARBA" id="ARBA00022989"/>
    </source>
</evidence>
<evidence type="ECO:0000313" key="11">
    <source>
        <dbReference type="Proteomes" id="UP000663801"/>
    </source>
</evidence>
<comment type="subcellular location">
    <subcellularLocation>
        <location evidence="1 7">Cell membrane</location>
        <topology evidence="1 7">Multi-pass membrane protein</topology>
    </subcellularLocation>
</comment>
<organism evidence="10 11">
    <name type="scientific">Nakamurella flavida</name>
    <dbReference type="NCBI Taxonomy" id="363630"/>
    <lineage>
        <taxon>Bacteria</taxon>
        <taxon>Bacillati</taxon>
        <taxon>Actinomycetota</taxon>
        <taxon>Actinomycetes</taxon>
        <taxon>Nakamurellales</taxon>
        <taxon>Nakamurellaceae</taxon>
        <taxon>Nakamurella</taxon>
    </lineage>
</organism>
<evidence type="ECO:0000259" key="9">
    <source>
        <dbReference type="PROSITE" id="PS50928"/>
    </source>
</evidence>
<dbReference type="CDD" id="cd06261">
    <property type="entry name" value="TM_PBP2"/>
    <property type="match status" value="1"/>
</dbReference>
<keyword evidence="2 7" id="KW-0813">Transport</keyword>
<name>A0A938YNB2_9ACTN</name>
<gene>
    <name evidence="10" type="ORF">JL107_15605</name>
</gene>
<feature type="transmembrane region" description="Helical" evidence="7">
    <location>
        <begin position="173"/>
        <end position="196"/>
    </location>
</feature>
<keyword evidence="5 7" id="KW-1133">Transmembrane helix</keyword>
<dbReference type="AlphaFoldDB" id="A0A938YNB2"/>
<evidence type="ECO:0000256" key="2">
    <source>
        <dbReference type="ARBA" id="ARBA00022448"/>
    </source>
</evidence>
<evidence type="ECO:0000256" key="4">
    <source>
        <dbReference type="ARBA" id="ARBA00022692"/>
    </source>
</evidence>
<feature type="transmembrane region" description="Helical" evidence="7">
    <location>
        <begin position="126"/>
        <end position="147"/>
    </location>
</feature>
<evidence type="ECO:0000313" key="10">
    <source>
        <dbReference type="EMBL" id="MBM9477873.1"/>
    </source>
</evidence>
<dbReference type="SUPFAM" id="SSF161098">
    <property type="entry name" value="MetI-like"/>
    <property type="match status" value="1"/>
</dbReference>
<feature type="transmembrane region" description="Helical" evidence="7">
    <location>
        <begin position="93"/>
        <end position="114"/>
    </location>
</feature>
<feature type="region of interest" description="Disordered" evidence="8">
    <location>
        <begin position="1"/>
        <end position="20"/>
    </location>
</feature>
<dbReference type="GO" id="GO:0055085">
    <property type="term" value="P:transmembrane transport"/>
    <property type="evidence" value="ECO:0007669"/>
    <property type="project" value="InterPro"/>
</dbReference>
<dbReference type="PANTHER" id="PTHR30193:SF37">
    <property type="entry name" value="INNER MEMBRANE ABC TRANSPORTER PERMEASE PROTEIN YCJO"/>
    <property type="match status" value="1"/>
</dbReference>
<dbReference type="RefSeq" id="WP_205257998.1">
    <property type="nucleotide sequence ID" value="NZ_BAAAPV010000002.1"/>
</dbReference>
<dbReference type="PANTHER" id="PTHR30193">
    <property type="entry name" value="ABC TRANSPORTER PERMEASE PROTEIN"/>
    <property type="match status" value="1"/>
</dbReference>
<evidence type="ECO:0000256" key="7">
    <source>
        <dbReference type="RuleBase" id="RU363032"/>
    </source>
</evidence>
<protein>
    <submittedName>
        <fullName evidence="10">Sugar ABC transporter permease</fullName>
    </submittedName>
</protein>
<dbReference type="Gene3D" id="1.10.3720.10">
    <property type="entry name" value="MetI-like"/>
    <property type="match status" value="1"/>
</dbReference>
<feature type="transmembrane region" description="Helical" evidence="7">
    <location>
        <begin position="29"/>
        <end position="51"/>
    </location>
</feature>
<dbReference type="PROSITE" id="PS50928">
    <property type="entry name" value="ABC_TM1"/>
    <property type="match status" value="1"/>
</dbReference>
<evidence type="ECO:0000256" key="8">
    <source>
        <dbReference type="SAM" id="MobiDB-lite"/>
    </source>
</evidence>
<comment type="similarity">
    <text evidence="7">Belongs to the binding-protein-dependent transport system permease family.</text>
</comment>
<dbReference type="Pfam" id="PF00528">
    <property type="entry name" value="BPD_transp_1"/>
    <property type="match status" value="1"/>
</dbReference>
<keyword evidence="4 7" id="KW-0812">Transmembrane</keyword>
<keyword evidence="3" id="KW-1003">Cell membrane</keyword>
<proteinExistence type="inferred from homology"/>
<feature type="domain" description="ABC transmembrane type-1" evidence="9">
    <location>
        <begin position="89"/>
        <end position="302"/>
    </location>
</feature>